<name>A0A6C0IWF3_9ZZZZ</name>
<sequence>MGQFCLGHIIFLYSQHHRLTRPDRLLRDYFADLFLEPEGPIWNHTDLNRISEDLTRPVSENMDQFDTPQPLPESDYRAIDRQINLTSNLYRQTPSFYLEDGTMVEAQPSI</sequence>
<organism evidence="1">
    <name type="scientific">viral metagenome</name>
    <dbReference type="NCBI Taxonomy" id="1070528"/>
    <lineage>
        <taxon>unclassified sequences</taxon>
        <taxon>metagenomes</taxon>
        <taxon>organismal metagenomes</taxon>
    </lineage>
</organism>
<reference evidence="1" key="1">
    <citation type="journal article" date="2020" name="Nature">
        <title>Giant virus diversity and host interactions through global metagenomics.</title>
        <authorList>
            <person name="Schulz F."/>
            <person name="Roux S."/>
            <person name="Paez-Espino D."/>
            <person name="Jungbluth S."/>
            <person name="Walsh D.A."/>
            <person name="Denef V.J."/>
            <person name="McMahon K.D."/>
            <person name="Konstantinidis K.T."/>
            <person name="Eloe-Fadrosh E.A."/>
            <person name="Kyrpides N.C."/>
            <person name="Woyke T."/>
        </authorList>
    </citation>
    <scope>NUCLEOTIDE SEQUENCE</scope>
    <source>
        <strain evidence="1">GVMAG-M-3300025572-1</strain>
    </source>
</reference>
<proteinExistence type="predicted"/>
<accession>A0A6C0IWF3</accession>
<dbReference type="EMBL" id="MN740283">
    <property type="protein sequence ID" value="QHT97598.1"/>
    <property type="molecule type" value="Genomic_DNA"/>
</dbReference>
<evidence type="ECO:0000313" key="1">
    <source>
        <dbReference type="EMBL" id="QHT97598.1"/>
    </source>
</evidence>
<protein>
    <submittedName>
        <fullName evidence="1">Uncharacterized protein</fullName>
    </submittedName>
</protein>
<dbReference type="AlphaFoldDB" id="A0A6C0IWF3"/>